<evidence type="ECO:0000256" key="1">
    <source>
        <dbReference type="SAM" id="MobiDB-lite"/>
    </source>
</evidence>
<dbReference type="GeneID" id="9065496"/>
<gene>
    <name evidence="2" type="ORF">Pmar_PMAR006150</name>
</gene>
<organism evidence="3">
    <name type="scientific">Perkinsus marinus (strain ATCC 50983 / TXsc)</name>
    <dbReference type="NCBI Taxonomy" id="423536"/>
    <lineage>
        <taxon>Eukaryota</taxon>
        <taxon>Sar</taxon>
        <taxon>Alveolata</taxon>
        <taxon>Perkinsozoa</taxon>
        <taxon>Perkinsea</taxon>
        <taxon>Perkinsida</taxon>
        <taxon>Perkinsidae</taxon>
        <taxon>Perkinsus</taxon>
    </lineage>
</organism>
<name>C5LAC6_PERM5</name>
<evidence type="ECO:0000313" key="2">
    <source>
        <dbReference type="EMBL" id="EER06382.1"/>
    </source>
</evidence>
<dbReference type="Gene3D" id="2.170.130.20">
    <property type="entry name" value="LCCL-like domain"/>
    <property type="match status" value="1"/>
</dbReference>
<dbReference type="OrthoDB" id="444258at2759"/>
<protein>
    <submittedName>
        <fullName evidence="2">Uncharacterized protein</fullName>
    </submittedName>
</protein>
<keyword evidence="3" id="KW-1185">Reference proteome</keyword>
<feature type="compositionally biased region" description="Low complexity" evidence="1">
    <location>
        <begin position="32"/>
        <end position="48"/>
    </location>
</feature>
<dbReference type="RefSeq" id="XP_002774566.1">
    <property type="nucleotide sequence ID" value="XM_002774520.1"/>
</dbReference>
<accession>C5LAC6</accession>
<evidence type="ECO:0000313" key="3">
    <source>
        <dbReference type="Proteomes" id="UP000007800"/>
    </source>
</evidence>
<dbReference type="InParanoid" id="C5LAC6"/>
<dbReference type="EMBL" id="GG680729">
    <property type="protein sequence ID" value="EER06382.1"/>
    <property type="molecule type" value="Genomic_DNA"/>
</dbReference>
<reference evidence="2 3" key="1">
    <citation type="submission" date="2008-07" db="EMBL/GenBank/DDBJ databases">
        <authorList>
            <person name="El-Sayed N."/>
            <person name="Caler E."/>
            <person name="Inman J."/>
            <person name="Amedeo P."/>
            <person name="Hass B."/>
            <person name="Wortman J."/>
        </authorList>
    </citation>
    <scope>NUCLEOTIDE SEQUENCE [LARGE SCALE GENOMIC DNA]</scope>
    <source>
        <strain evidence="3">ATCC 50983 / TXsc</strain>
    </source>
</reference>
<dbReference type="AlphaFoldDB" id="C5LAC6"/>
<proteinExistence type="predicted"/>
<dbReference type="InterPro" id="IPR036609">
    <property type="entry name" value="LCCL_sf"/>
</dbReference>
<feature type="region of interest" description="Disordered" evidence="1">
    <location>
        <begin position="1"/>
        <end position="61"/>
    </location>
</feature>
<dbReference type="OMA" id="DPRFQWV"/>
<feature type="region of interest" description="Disordered" evidence="1">
    <location>
        <begin position="417"/>
        <end position="466"/>
    </location>
</feature>
<sequence>MGYRGREASSSPSPERSSDEEMGDQEATLAVPATSETSSSEAESTEPSRYQQTKRRRRAEHPVVVSRVMMYQPIPRGLPITKDDVGMVMDIRIAAGDLLAHNPLLRAQRLWCCCNSSKRSRLLSTTKKQRATSGSTSRAKDRYITIAGRDLDTAQLTYTADSDLVSAVVHDGRFSPTDTPTDLNGLKVLIEVEMLSPVTHFLKVERNGITSRFRTRRSQRPTLAFTIISVEPLVGPGSPLVDEATIQLYSTAGVKDETGGVGSSPASLRFLQPYRGPEKIDTAYLWLEYSPLYVLPATDSAGGGLAGYSRLYREDMYFCMDDFSQFVLRMEDPELEGDDPRFKWVESSSEGTSVTGLSWSEIEWGFRSLRVRGQVSRRIRAIRFAIRDHMIGQLAASDMKWFNKVAAQQPLARGDVESVDLEGGCGSSVSSSEEDTTMVPFGERTADTDASEEEDSNVIQIGGAGN</sequence>
<dbReference type="Proteomes" id="UP000007800">
    <property type="component" value="Unassembled WGS sequence"/>
</dbReference>